<feature type="domain" description="Plant heme peroxidase family profile" evidence="15">
    <location>
        <begin position="1"/>
        <end position="116"/>
    </location>
</feature>
<evidence type="ECO:0000256" key="11">
    <source>
        <dbReference type="PIRSR" id="PIRSR600823-3"/>
    </source>
</evidence>
<evidence type="ECO:0000259" key="15">
    <source>
        <dbReference type="PROSITE" id="PS50873"/>
    </source>
</evidence>
<keyword evidence="8" id="KW-0408">Iron</keyword>
<feature type="binding site" evidence="11">
    <location>
        <position position="27"/>
    </location>
    <ligand>
        <name>Ca(2+)</name>
        <dbReference type="ChEBI" id="CHEBI:29108"/>
        <label>1</label>
    </ligand>
</feature>
<feature type="binding site" evidence="11">
    <location>
        <position position="31"/>
    </location>
    <ligand>
        <name>Ca(2+)</name>
        <dbReference type="ChEBI" id="CHEBI:29108"/>
        <label>1</label>
    </ligand>
</feature>
<dbReference type="SUPFAM" id="SSF48113">
    <property type="entry name" value="Heme-dependent peroxidases"/>
    <property type="match status" value="1"/>
</dbReference>
<dbReference type="AlphaFoldDB" id="A0A8R7V1E7"/>
<keyword evidence="5 11" id="KW-0479">Metal-binding</keyword>
<evidence type="ECO:0000256" key="10">
    <source>
        <dbReference type="PIRSR" id="PIRSR600823-1"/>
    </source>
</evidence>
<evidence type="ECO:0000256" key="14">
    <source>
        <dbReference type="SAM" id="MobiDB-lite"/>
    </source>
</evidence>
<dbReference type="GO" id="GO:0046872">
    <property type="term" value="F:metal ion binding"/>
    <property type="evidence" value="ECO:0007669"/>
    <property type="project" value="UniProtKB-KW"/>
</dbReference>
<dbReference type="GO" id="GO:0042744">
    <property type="term" value="P:hydrogen peroxide catabolic process"/>
    <property type="evidence" value="ECO:0007669"/>
    <property type="project" value="UniProtKB-KW"/>
</dbReference>
<evidence type="ECO:0000256" key="2">
    <source>
        <dbReference type="ARBA" id="ARBA00001970"/>
    </source>
</evidence>
<keyword evidence="7" id="KW-0560">Oxidoreductase</keyword>
<feature type="binding site" evidence="11">
    <location>
        <position position="29"/>
    </location>
    <ligand>
        <name>Ca(2+)</name>
        <dbReference type="ChEBI" id="CHEBI:29108"/>
        <label>1</label>
    </ligand>
</feature>
<dbReference type="GO" id="GO:0020037">
    <property type="term" value="F:heme binding"/>
    <property type="evidence" value="ECO:0007669"/>
    <property type="project" value="InterPro"/>
</dbReference>
<dbReference type="InterPro" id="IPR010255">
    <property type="entry name" value="Haem_peroxidase_sf"/>
</dbReference>
<comment type="catalytic activity">
    <reaction evidence="1">
        <text>2 a phenolic donor + H2O2 = 2 a phenolic radical donor + 2 H2O</text>
        <dbReference type="Rhea" id="RHEA:56136"/>
        <dbReference type="ChEBI" id="CHEBI:15377"/>
        <dbReference type="ChEBI" id="CHEBI:16240"/>
        <dbReference type="ChEBI" id="CHEBI:139520"/>
        <dbReference type="ChEBI" id="CHEBI:139521"/>
        <dbReference type="EC" id="1.11.1.7"/>
    </reaction>
</comment>
<evidence type="ECO:0000256" key="9">
    <source>
        <dbReference type="ARBA" id="ARBA00023324"/>
    </source>
</evidence>
<comment type="cofactor">
    <cofactor evidence="11">
        <name>Ca(2+)</name>
        <dbReference type="ChEBI" id="CHEBI:29108"/>
    </cofactor>
    <text evidence="11">Binds 2 calcium ions per subunit.</text>
</comment>
<accession>A0A8R7V1E7</accession>
<evidence type="ECO:0000256" key="7">
    <source>
        <dbReference type="ARBA" id="ARBA00023002"/>
    </source>
</evidence>
<feature type="binding site" evidence="11">
    <location>
        <position position="25"/>
    </location>
    <ligand>
        <name>Ca(2+)</name>
        <dbReference type="ChEBI" id="CHEBI:29108"/>
        <label>1</label>
    </ligand>
</feature>
<evidence type="ECO:0000256" key="4">
    <source>
        <dbReference type="ARBA" id="ARBA00022617"/>
    </source>
</evidence>
<dbReference type="GO" id="GO:0140825">
    <property type="term" value="F:lactoperoxidase activity"/>
    <property type="evidence" value="ECO:0007669"/>
    <property type="project" value="UniProtKB-EC"/>
</dbReference>
<keyword evidence="9" id="KW-0376">Hydrogen peroxide</keyword>
<evidence type="ECO:0000313" key="16">
    <source>
        <dbReference type="EnsemblPlants" id="TuG1812G0700002368.01.T01"/>
    </source>
</evidence>
<feature type="region of interest" description="Disordered" evidence="14">
    <location>
        <begin position="43"/>
        <end position="116"/>
    </location>
</feature>
<dbReference type="EnsemblPlants" id="TuG1812G0700002368.01.T01">
    <property type="protein sequence ID" value="TuG1812G0700002368.01.T01"/>
    <property type="gene ID" value="TuG1812G0700002368.01"/>
</dbReference>
<evidence type="ECO:0000256" key="1">
    <source>
        <dbReference type="ARBA" id="ARBA00000189"/>
    </source>
</evidence>
<comment type="similarity">
    <text evidence="13">Belongs to the peroxidase family.</text>
</comment>
<dbReference type="PROSITE" id="PS50873">
    <property type="entry name" value="PEROXIDASE_4"/>
    <property type="match status" value="1"/>
</dbReference>
<reference evidence="16" key="3">
    <citation type="submission" date="2022-06" db="UniProtKB">
        <authorList>
            <consortium name="EnsemblPlants"/>
        </authorList>
    </citation>
    <scope>IDENTIFICATION</scope>
</reference>
<reference evidence="16" key="2">
    <citation type="submission" date="2018-03" db="EMBL/GenBank/DDBJ databases">
        <title>The Triticum urartu genome reveals the dynamic nature of wheat genome evolution.</title>
        <authorList>
            <person name="Ling H."/>
            <person name="Ma B."/>
            <person name="Shi X."/>
            <person name="Liu H."/>
            <person name="Dong L."/>
            <person name="Sun H."/>
            <person name="Cao Y."/>
            <person name="Gao Q."/>
            <person name="Zheng S."/>
            <person name="Li Y."/>
            <person name="Yu Y."/>
            <person name="Du H."/>
            <person name="Qi M."/>
            <person name="Li Y."/>
            <person name="Yu H."/>
            <person name="Cui Y."/>
            <person name="Wang N."/>
            <person name="Chen C."/>
            <person name="Wu H."/>
            <person name="Zhao Y."/>
            <person name="Zhang J."/>
            <person name="Li Y."/>
            <person name="Zhou W."/>
            <person name="Zhang B."/>
            <person name="Hu W."/>
            <person name="Eijk M."/>
            <person name="Tang J."/>
            <person name="Witsenboer H."/>
            <person name="Zhao S."/>
            <person name="Li Z."/>
            <person name="Zhang A."/>
            <person name="Wang D."/>
            <person name="Liang C."/>
        </authorList>
    </citation>
    <scope>NUCLEOTIDE SEQUENCE [LARGE SCALE GENOMIC DNA]</scope>
    <source>
        <strain evidence="16">cv. G1812</strain>
    </source>
</reference>
<dbReference type="InterPro" id="IPR002016">
    <property type="entry name" value="Haem_peroxidase"/>
</dbReference>
<keyword evidence="12" id="KW-1015">Disulfide bond</keyword>
<evidence type="ECO:0000256" key="3">
    <source>
        <dbReference type="ARBA" id="ARBA00022559"/>
    </source>
</evidence>
<feature type="binding site" evidence="11">
    <location>
        <position position="43"/>
    </location>
    <ligand>
        <name>Ca(2+)</name>
        <dbReference type="ChEBI" id="CHEBI:29108"/>
        <label>1</label>
    </ligand>
</feature>
<feature type="disulfide bond" evidence="12">
    <location>
        <begin position="23"/>
        <end position="28"/>
    </location>
</feature>
<feature type="compositionally biased region" description="Low complexity" evidence="14">
    <location>
        <begin position="65"/>
        <end position="105"/>
    </location>
</feature>
<dbReference type="Gramene" id="TuG1812G0700002368.01.T01">
    <property type="protein sequence ID" value="TuG1812G0700002368.01.T01"/>
    <property type="gene ID" value="TuG1812G0700002368.01"/>
</dbReference>
<dbReference type="Gene3D" id="1.10.520.10">
    <property type="match status" value="1"/>
</dbReference>
<keyword evidence="3" id="KW-0575">Peroxidase</keyword>
<evidence type="ECO:0000256" key="8">
    <source>
        <dbReference type="ARBA" id="ARBA00023004"/>
    </source>
</evidence>
<reference evidence="17" key="1">
    <citation type="journal article" date="2013" name="Nature">
        <title>Draft genome of the wheat A-genome progenitor Triticum urartu.</title>
        <authorList>
            <person name="Ling H.Q."/>
            <person name="Zhao S."/>
            <person name="Liu D."/>
            <person name="Wang J."/>
            <person name="Sun H."/>
            <person name="Zhang C."/>
            <person name="Fan H."/>
            <person name="Li D."/>
            <person name="Dong L."/>
            <person name="Tao Y."/>
            <person name="Gao C."/>
            <person name="Wu H."/>
            <person name="Li Y."/>
            <person name="Cui Y."/>
            <person name="Guo X."/>
            <person name="Zheng S."/>
            <person name="Wang B."/>
            <person name="Yu K."/>
            <person name="Liang Q."/>
            <person name="Yang W."/>
            <person name="Lou X."/>
            <person name="Chen J."/>
            <person name="Feng M."/>
            <person name="Jian J."/>
            <person name="Zhang X."/>
            <person name="Luo G."/>
            <person name="Jiang Y."/>
            <person name="Liu J."/>
            <person name="Wang Z."/>
            <person name="Sha Y."/>
            <person name="Zhang B."/>
            <person name="Wu H."/>
            <person name="Tang D."/>
            <person name="Shen Q."/>
            <person name="Xue P."/>
            <person name="Zou S."/>
            <person name="Wang X."/>
            <person name="Liu X."/>
            <person name="Wang F."/>
            <person name="Yang Y."/>
            <person name="An X."/>
            <person name="Dong Z."/>
            <person name="Zhang K."/>
            <person name="Zhang X."/>
            <person name="Luo M.C."/>
            <person name="Dvorak J."/>
            <person name="Tong Y."/>
            <person name="Wang J."/>
            <person name="Yang H."/>
            <person name="Li Z."/>
            <person name="Wang D."/>
            <person name="Zhang A."/>
            <person name="Wang J."/>
        </authorList>
    </citation>
    <scope>NUCLEOTIDE SEQUENCE</scope>
    <source>
        <strain evidence="17">cv. G1812</strain>
    </source>
</reference>
<feature type="active site" description="Proton acceptor" evidence="10">
    <location>
        <position position="21"/>
    </location>
</feature>
<name>A0A8R7V1E7_TRIUA</name>
<evidence type="ECO:0000256" key="12">
    <source>
        <dbReference type="PIRSR" id="PIRSR600823-5"/>
    </source>
</evidence>
<keyword evidence="4" id="KW-0349">Heme</keyword>
<keyword evidence="17" id="KW-1185">Reference proteome</keyword>
<evidence type="ECO:0000313" key="17">
    <source>
        <dbReference type="Proteomes" id="UP000015106"/>
    </source>
</evidence>
<comment type="cofactor">
    <cofactor evidence="2">
        <name>heme b</name>
        <dbReference type="ChEBI" id="CHEBI:60344"/>
    </cofactor>
</comment>
<keyword evidence="6 11" id="KW-0106">Calcium</keyword>
<sequence>MVKIISAAPSLAGPFLWLHFHDCFVRGCDASVLLDSTKGNLAERDAKPNKIPRRRATSLCSPGFSHPRVSASRTSSSSPAPTGSARRTPRRSPTGSTTPPTTASSTRRRTASTRPS</sequence>
<evidence type="ECO:0000256" key="13">
    <source>
        <dbReference type="RuleBase" id="RU004241"/>
    </source>
</evidence>
<dbReference type="Proteomes" id="UP000015106">
    <property type="component" value="Chromosome 7"/>
</dbReference>
<dbReference type="GO" id="GO:0006979">
    <property type="term" value="P:response to oxidative stress"/>
    <property type="evidence" value="ECO:0007669"/>
    <property type="project" value="InterPro"/>
</dbReference>
<feature type="compositionally biased region" description="Basic residues" evidence="14">
    <location>
        <begin position="106"/>
        <end position="116"/>
    </location>
</feature>
<organism evidence="16 17">
    <name type="scientific">Triticum urartu</name>
    <name type="common">Red wild einkorn</name>
    <name type="synonym">Crithodium urartu</name>
    <dbReference type="NCBI Taxonomy" id="4572"/>
    <lineage>
        <taxon>Eukaryota</taxon>
        <taxon>Viridiplantae</taxon>
        <taxon>Streptophyta</taxon>
        <taxon>Embryophyta</taxon>
        <taxon>Tracheophyta</taxon>
        <taxon>Spermatophyta</taxon>
        <taxon>Magnoliopsida</taxon>
        <taxon>Liliopsida</taxon>
        <taxon>Poales</taxon>
        <taxon>Poaceae</taxon>
        <taxon>BOP clade</taxon>
        <taxon>Pooideae</taxon>
        <taxon>Triticodae</taxon>
        <taxon>Triticeae</taxon>
        <taxon>Triticinae</taxon>
        <taxon>Triticum</taxon>
    </lineage>
</organism>
<protein>
    <recommendedName>
        <fullName evidence="15">Plant heme peroxidase family profile domain-containing protein</fullName>
    </recommendedName>
</protein>
<proteinExistence type="inferred from homology"/>
<evidence type="ECO:0000256" key="6">
    <source>
        <dbReference type="ARBA" id="ARBA00022837"/>
    </source>
</evidence>
<feature type="binding site" evidence="11">
    <location>
        <position position="22"/>
    </location>
    <ligand>
        <name>Ca(2+)</name>
        <dbReference type="ChEBI" id="CHEBI:29108"/>
        <label>1</label>
    </ligand>
</feature>
<dbReference type="Pfam" id="PF00141">
    <property type="entry name" value="peroxidase"/>
    <property type="match status" value="1"/>
</dbReference>
<evidence type="ECO:0000256" key="5">
    <source>
        <dbReference type="ARBA" id="ARBA00022723"/>
    </source>
</evidence>
<dbReference type="InterPro" id="IPR000823">
    <property type="entry name" value="Peroxidase_pln"/>
</dbReference>
<dbReference type="PANTHER" id="PTHR31235">
    <property type="entry name" value="PEROXIDASE 25-RELATED"/>
    <property type="match status" value="1"/>
</dbReference>